<protein>
    <recommendedName>
        <fullName evidence="3">Nucleotidyltransferase family protein</fullName>
    </recommendedName>
</protein>
<reference evidence="1" key="1">
    <citation type="journal article" date="2014" name="Int. J. Syst. Evol. Microbiol.">
        <title>Complete genome sequence of Corynebacterium casei LMG S-19264T (=DSM 44701T), isolated from a smear-ripened cheese.</title>
        <authorList>
            <consortium name="US DOE Joint Genome Institute (JGI-PGF)"/>
            <person name="Walter F."/>
            <person name="Albersmeier A."/>
            <person name="Kalinowski J."/>
            <person name="Ruckert C."/>
        </authorList>
    </citation>
    <scope>NUCLEOTIDE SEQUENCE</scope>
    <source>
        <strain evidence="1">CCM 7905</strain>
    </source>
</reference>
<dbReference type="PANTHER" id="PTHR39166:SF1">
    <property type="entry name" value="BLL1166 PROTEIN"/>
    <property type="match status" value="1"/>
</dbReference>
<dbReference type="Proteomes" id="UP000654257">
    <property type="component" value="Unassembled WGS sequence"/>
</dbReference>
<dbReference type="InterPro" id="IPR009267">
    <property type="entry name" value="NTP_transf_6"/>
</dbReference>
<dbReference type="Pfam" id="PF06042">
    <property type="entry name" value="NTP_transf_6"/>
    <property type="match status" value="1"/>
</dbReference>
<dbReference type="EMBL" id="BMCU01000001">
    <property type="protein sequence ID" value="GGF90717.1"/>
    <property type="molecule type" value="Genomic_DNA"/>
</dbReference>
<proteinExistence type="predicted"/>
<gene>
    <name evidence="1" type="ORF">GCM10007304_00790</name>
</gene>
<dbReference type="RefSeq" id="WP_188542750.1">
    <property type="nucleotide sequence ID" value="NZ_BMCU01000001.1"/>
</dbReference>
<evidence type="ECO:0008006" key="3">
    <source>
        <dbReference type="Google" id="ProtNLM"/>
    </source>
</evidence>
<reference evidence="1" key="2">
    <citation type="submission" date="2020-09" db="EMBL/GenBank/DDBJ databases">
        <authorList>
            <person name="Sun Q."/>
            <person name="Sedlacek I."/>
        </authorList>
    </citation>
    <scope>NUCLEOTIDE SEQUENCE</scope>
    <source>
        <strain evidence="1">CCM 7905</strain>
    </source>
</reference>
<sequence length="189" mass="20974">MSTRPEFLAAVLTNPVNAAILERGGELGQPAWYLAAGAVFQTVWNHLDGRDPGAGINDYDFFYFDTDLSYEAEDAVIASARDLFADLGVDVEVRNQARVHLWYEKKFGKPGVQFSSCENAIDHFASPVCSYGVRREPDGAFSVYAPFGYADLFDRVVRPNTALATREVFEAKAARWAREWPGVSVVGWP</sequence>
<organism evidence="1 2">
    <name type="scientific">Rhodococcoides trifolii</name>
    <dbReference type="NCBI Taxonomy" id="908250"/>
    <lineage>
        <taxon>Bacteria</taxon>
        <taxon>Bacillati</taxon>
        <taxon>Actinomycetota</taxon>
        <taxon>Actinomycetes</taxon>
        <taxon>Mycobacteriales</taxon>
        <taxon>Nocardiaceae</taxon>
        <taxon>Rhodococcoides</taxon>
    </lineage>
</organism>
<evidence type="ECO:0000313" key="2">
    <source>
        <dbReference type="Proteomes" id="UP000654257"/>
    </source>
</evidence>
<accession>A0A917CM23</accession>
<evidence type="ECO:0000313" key="1">
    <source>
        <dbReference type="EMBL" id="GGF90717.1"/>
    </source>
</evidence>
<name>A0A917CM23_9NOCA</name>
<dbReference type="AlphaFoldDB" id="A0A917CM23"/>
<dbReference type="PANTHER" id="PTHR39166">
    <property type="entry name" value="BLL1166 PROTEIN"/>
    <property type="match status" value="1"/>
</dbReference>
<keyword evidence="2" id="KW-1185">Reference proteome</keyword>
<comment type="caution">
    <text evidence="1">The sequence shown here is derived from an EMBL/GenBank/DDBJ whole genome shotgun (WGS) entry which is preliminary data.</text>
</comment>